<evidence type="ECO:0000259" key="1">
    <source>
        <dbReference type="Pfam" id="PF04480"/>
    </source>
</evidence>
<organism evidence="2 3">
    <name type="scientific">Sulfurimicrobium lacus</name>
    <dbReference type="NCBI Taxonomy" id="2715678"/>
    <lineage>
        <taxon>Bacteria</taxon>
        <taxon>Pseudomonadati</taxon>
        <taxon>Pseudomonadota</taxon>
        <taxon>Betaproteobacteria</taxon>
        <taxon>Nitrosomonadales</taxon>
        <taxon>Sulfuricellaceae</taxon>
        <taxon>Sulfurimicrobium</taxon>
    </lineage>
</organism>
<dbReference type="InterPro" id="IPR007569">
    <property type="entry name" value="DUF559"/>
</dbReference>
<feature type="domain" description="DUF559" evidence="1">
    <location>
        <begin position="14"/>
        <end position="115"/>
    </location>
</feature>
<dbReference type="PANTHER" id="PTHR38590:SF1">
    <property type="entry name" value="BLL0828 PROTEIN"/>
    <property type="match status" value="1"/>
</dbReference>
<dbReference type="PANTHER" id="PTHR38590">
    <property type="entry name" value="BLL0828 PROTEIN"/>
    <property type="match status" value="1"/>
</dbReference>
<dbReference type="Pfam" id="PF04480">
    <property type="entry name" value="DUF559"/>
    <property type="match status" value="1"/>
</dbReference>
<dbReference type="SUPFAM" id="SSF52980">
    <property type="entry name" value="Restriction endonuclease-like"/>
    <property type="match status" value="1"/>
</dbReference>
<reference evidence="3" key="1">
    <citation type="submission" date="2020-03" db="EMBL/GenBank/DDBJ databases">
        <title>Complete genome sequence of sulfur-oxidizing bacterium skT11.</title>
        <authorList>
            <person name="Kanda M."/>
            <person name="Kojima H."/>
            <person name="Fukui M."/>
        </authorList>
    </citation>
    <scope>NUCLEOTIDE SEQUENCE [LARGE SCALE GENOMIC DNA]</scope>
    <source>
        <strain evidence="3">skT11</strain>
    </source>
</reference>
<name>A0A6F8VEJ3_9PROT</name>
<gene>
    <name evidence="2" type="ORF">SKTS_20250</name>
</gene>
<proteinExistence type="predicted"/>
<evidence type="ECO:0000313" key="2">
    <source>
        <dbReference type="EMBL" id="BCB27139.1"/>
    </source>
</evidence>
<dbReference type="RefSeq" id="WP_173064225.1">
    <property type="nucleotide sequence ID" value="NZ_AP022853.1"/>
</dbReference>
<keyword evidence="3" id="KW-1185">Reference proteome</keyword>
<sequence length="134" mass="15581">MKGQTNSFVLDNKLQRTLRRNLTDAEQRLWQRLRGRQLNGHKFRRQHPFGDFILDFVCLEARLVIEIDGGQHMDSEHDRTRDEKLVQSGFQVVRSWNNQVFNELDSVMDAIWHALKPHPHPDLPLEGEGTGGGK</sequence>
<dbReference type="Gene3D" id="3.40.960.10">
    <property type="entry name" value="VSR Endonuclease"/>
    <property type="match status" value="1"/>
</dbReference>
<evidence type="ECO:0000313" key="3">
    <source>
        <dbReference type="Proteomes" id="UP000502260"/>
    </source>
</evidence>
<dbReference type="CDD" id="cd01038">
    <property type="entry name" value="Endonuclease_DUF559"/>
    <property type="match status" value="1"/>
</dbReference>
<protein>
    <recommendedName>
        <fullName evidence="1">DUF559 domain-containing protein</fullName>
    </recommendedName>
</protein>
<accession>A0A6F8VEJ3</accession>
<dbReference type="EMBL" id="AP022853">
    <property type="protein sequence ID" value="BCB27139.1"/>
    <property type="molecule type" value="Genomic_DNA"/>
</dbReference>
<dbReference type="KEGG" id="slac:SKTS_20250"/>
<dbReference type="Proteomes" id="UP000502260">
    <property type="component" value="Chromosome"/>
</dbReference>
<dbReference type="InterPro" id="IPR011335">
    <property type="entry name" value="Restrct_endonuc-II-like"/>
</dbReference>
<dbReference type="InterPro" id="IPR047216">
    <property type="entry name" value="Endonuclease_DUF559_bact"/>
</dbReference>
<dbReference type="AlphaFoldDB" id="A0A6F8VEJ3"/>